<accession>A0A2M7PMF6</accession>
<proteinExistence type="predicted"/>
<feature type="domain" description="Glycosyltransferase 2-like" evidence="1">
    <location>
        <begin position="12"/>
        <end position="127"/>
    </location>
</feature>
<reference evidence="2 3" key="1">
    <citation type="submission" date="2017-09" db="EMBL/GenBank/DDBJ databases">
        <title>Depth-based differentiation of microbial function through sediment-hosted aquifers and enrichment of novel symbionts in the deep terrestrial subsurface.</title>
        <authorList>
            <person name="Probst A.J."/>
            <person name="Ladd B."/>
            <person name="Jarett J.K."/>
            <person name="Geller-Mcgrath D.E."/>
            <person name="Sieber C.M."/>
            <person name="Emerson J.B."/>
            <person name="Anantharaman K."/>
            <person name="Thomas B.C."/>
            <person name="Malmstrom R."/>
            <person name="Stieglmeier M."/>
            <person name="Klingl A."/>
            <person name="Woyke T."/>
            <person name="Ryan C.M."/>
            <person name="Banfield J.F."/>
        </authorList>
    </citation>
    <scope>NUCLEOTIDE SEQUENCE [LARGE SCALE GENOMIC DNA]</scope>
    <source>
        <strain evidence="2">CG_4_10_14_3_um_filter_34_13</strain>
    </source>
</reference>
<dbReference type="EMBL" id="PFKO01000299">
    <property type="protein sequence ID" value="PIY31779.1"/>
    <property type="molecule type" value="Genomic_DNA"/>
</dbReference>
<dbReference type="InterPro" id="IPR029044">
    <property type="entry name" value="Nucleotide-diphossugar_trans"/>
</dbReference>
<dbReference type="Gene3D" id="3.90.550.10">
    <property type="entry name" value="Spore Coat Polysaccharide Biosynthesis Protein SpsA, Chain A"/>
    <property type="match status" value="1"/>
</dbReference>
<evidence type="ECO:0000259" key="1">
    <source>
        <dbReference type="Pfam" id="PF00535"/>
    </source>
</evidence>
<gene>
    <name evidence="2" type="ORF">COZ07_08055</name>
</gene>
<protein>
    <recommendedName>
        <fullName evidence="1">Glycosyltransferase 2-like domain-containing protein</fullName>
    </recommendedName>
</protein>
<organism evidence="2 3">
    <name type="scientific">Candidatus Infernicultor aquiphilus</name>
    <dbReference type="NCBI Taxonomy" id="1805029"/>
    <lineage>
        <taxon>Bacteria</taxon>
        <taxon>Pseudomonadati</taxon>
        <taxon>Atribacterota</taxon>
        <taxon>Candidatus Phoenicimicrobiia</taxon>
        <taxon>Candidatus Pheonicimicrobiales</taxon>
        <taxon>Candidatus Phoenicimicrobiaceae</taxon>
        <taxon>Candidatus Infernicultor</taxon>
    </lineage>
</organism>
<dbReference type="Pfam" id="PF00535">
    <property type="entry name" value="Glycos_transf_2"/>
    <property type="match status" value="1"/>
</dbReference>
<evidence type="ECO:0000313" key="3">
    <source>
        <dbReference type="Proteomes" id="UP000230646"/>
    </source>
</evidence>
<dbReference type="RefSeq" id="WP_406608094.1">
    <property type="nucleotide sequence ID" value="NZ_PFKO01000299.1"/>
</dbReference>
<sequence length="356" mass="41929">MKISANMIIGEFNEPYLKYALNSIRWVDEIVIVNTANFDFRNIEIKRNKFKFINYVDYYKEFNFANARNLAKDNSTGDYILKIDADEVYYNSFEKTVRSLDFSKDIYELEFYHFLIDIFHYQYIESKEVLFKNNKLIKWQGEVHEQLVGLATRGKLHDKFCHLGYTKLQKEIFEKWIKYAKLDPKLPDDFYKGRKGDHILEDRIAKEFPYEYPEVMREFIKTTPSIIKVKNRMPKIGVIIANADQKILEKIKATADYPLVTTFTVNKAFNNSIKAFLADDDVRWLAFINFATDLSKPWASEFIDIFAKGGVGAIIDKRGIIAFPRDVFEKIGLLNEKGIDEFIERVKLENLKVEER</sequence>
<dbReference type="InterPro" id="IPR001173">
    <property type="entry name" value="Glyco_trans_2-like"/>
</dbReference>
<dbReference type="SUPFAM" id="SSF53448">
    <property type="entry name" value="Nucleotide-diphospho-sugar transferases"/>
    <property type="match status" value="1"/>
</dbReference>
<dbReference type="Proteomes" id="UP000230646">
    <property type="component" value="Unassembled WGS sequence"/>
</dbReference>
<evidence type="ECO:0000313" key="2">
    <source>
        <dbReference type="EMBL" id="PIY31779.1"/>
    </source>
</evidence>
<dbReference type="AlphaFoldDB" id="A0A2M7PMF6"/>
<comment type="caution">
    <text evidence="2">The sequence shown here is derived from an EMBL/GenBank/DDBJ whole genome shotgun (WGS) entry which is preliminary data.</text>
</comment>
<name>A0A2M7PMF6_9BACT</name>